<evidence type="ECO:0000313" key="2">
    <source>
        <dbReference type="Proteomes" id="UP000636264"/>
    </source>
</evidence>
<dbReference type="EMBL" id="BMIF01000001">
    <property type="protein sequence ID" value="GGA53222.1"/>
    <property type="molecule type" value="Genomic_DNA"/>
</dbReference>
<reference evidence="1" key="2">
    <citation type="submission" date="2020-09" db="EMBL/GenBank/DDBJ databases">
        <authorList>
            <person name="Sun Q."/>
            <person name="Zhou Y."/>
        </authorList>
    </citation>
    <scope>NUCLEOTIDE SEQUENCE</scope>
    <source>
        <strain evidence="1">CGMCC 1.15320</strain>
    </source>
</reference>
<keyword evidence="2" id="KW-1185">Reference proteome</keyword>
<reference evidence="1" key="1">
    <citation type="journal article" date="2014" name="Int. J. Syst. Evol. Microbiol.">
        <title>Complete genome sequence of Corynebacterium casei LMG S-19264T (=DSM 44701T), isolated from a smear-ripened cheese.</title>
        <authorList>
            <consortium name="US DOE Joint Genome Institute (JGI-PGF)"/>
            <person name="Walter F."/>
            <person name="Albersmeier A."/>
            <person name="Kalinowski J."/>
            <person name="Ruckert C."/>
        </authorList>
    </citation>
    <scope>NUCLEOTIDE SEQUENCE</scope>
    <source>
        <strain evidence="1">CGMCC 1.15320</strain>
    </source>
</reference>
<sequence>MPRFLPVPTVELPLDQCVLFAELLVREMGAIRSLSFLRDPAAYSKCKDLCQGLLDTFEGAAREALYDPTLGIFTIDIPEGIDPNPNKDAFFAATIAASLMGSIFEPIYDPASHTPFTVYNASPENEQRLLKAGLHYFASGEKVGFHTDGSIDETTISVPEFISLYNLLINYQKPGNLYWVPFSLWEDFDAFADRFGWAVPYRVELTPTVYSNMKETTLLRPRSVDVPIFSRVGENHPVVFFNGRVLGRQRFNGEEIDQLVAEMGQSISLNPVRYCIPQRQRRLVFARNTCGFHARDMLEKPIEGCKYTRSFIRAVSACGPVVARC</sequence>
<organism evidence="1 2">
    <name type="scientific">Nitratireductor aestuarii</name>
    <dbReference type="NCBI Taxonomy" id="1735103"/>
    <lineage>
        <taxon>Bacteria</taxon>
        <taxon>Pseudomonadati</taxon>
        <taxon>Pseudomonadota</taxon>
        <taxon>Alphaproteobacteria</taxon>
        <taxon>Hyphomicrobiales</taxon>
        <taxon>Phyllobacteriaceae</taxon>
        <taxon>Nitratireductor</taxon>
    </lineage>
</organism>
<name>A0A916RCY6_9HYPH</name>
<dbReference type="Proteomes" id="UP000636264">
    <property type="component" value="Unassembled WGS sequence"/>
</dbReference>
<dbReference type="AlphaFoldDB" id="A0A916RCY6"/>
<accession>A0A916RCY6</accession>
<proteinExistence type="predicted"/>
<gene>
    <name evidence="1" type="ORF">GCM10011385_03280</name>
</gene>
<protein>
    <submittedName>
        <fullName evidence="1">Uncharacterized protein</fullName>
    </submittedName>
</protein>
<comment type="caution">
    <text evidence="1">The sequence shown here is derived from an EMBL/GenBank/DDBJ whole genome shotgun (WGS) entry which is preliminary data.</text>
</comment>
<dbReference type="RefSeq" id="WP_188719184.1">
    <property type="nucleotide sequence ID" value="NZ_BMIF01000001.1"/>
</dbReference>
<evidence type="ECO:0000313" key="1">
    <source>
        <dbReference type="EMBL" id="GGA53222.1"/>
    </source>
</evidence>